<accession>A0A133XZE5</accession>
<reference evidence="3 4" key="1">
    <citation type="submission" date="2016-01" db="EMBL/GenBank/DDBJ databases">
        <authorList>
            <person name="Oliw E.H."/>
        </authorList>
    </citation>
    <scope>NUCLEOTIDE SEQUENCE [LARGE SCALE GENOMIC DNA]</scope>
    <source>
        <strain evidence="3 4">KA00635</strain>
    </source>
</reference>
<dbReference type="AlphaFoldDB" id="A0A133XZE5"/>
<evidence type="ECO:0000313" key="4">
    <source>
        <dbReference type="Proteomes" id="UP000070422"/>
    </source>
</evidence>
<dbReference type="EMBL" id="LSCQ01000045">
    <property type="protein sequence ID" value="KXB36307.1"/>
    <property type="molecule type" value="Genomic_DNA"/>
</dbReference>
<dbReference type="InterPro" id="IPR005877">
    <property type="entry name" value="YSIRK_signal_dom"/>
</dbReference>
<organism evidence="3 4">
    <name type="scientific">Aerococcus christensenii</name>
    <dbReference type="NCBI Taxonomy" id="87541"/>
    <lineage>
        <taxon>Bacteria</taxon>
        <taxon>Bacillati</taxon>
        <taxon>Bacillota</taxon>
        <taxon>Bacilli</taxon>
        <taxon>Lactobacillales</taxon>
        <taxon>Aerococcaceae</taxon>
        <taxon>Aerococcus</taxon>
    </lineage>
</organism>
<dbReference type="PATRIC" id="fig|87541.4.peg.938"/>
<sequence>MLEQLKYAIRKTTLGVASVVSGMGYVIQKKNPLTLGFLE</sequence>
<protein>
    <submittedName>
        <fullName evidence="3">YSIRK type signal peptide</fullName>
    </submittedName>
</protein>
<dbReference type="Pfam" id="PF04650">
    <property type="entry name" value="YSIRK_signal"/>
    <property type="match status" value="1"/>
</dbReference>
<proteinExistence type="predicted"/>
<dbReference type="Proteomes" id="UP000070422">
    <property type="component" value="Unassembled WGS sequence"/>
</dbReference>
<evidence type="ECO:0000256" key="1">
    <source>
        <dbReference type="ARBA" id="ARBA00022729"/>
    </source>
</evidence>
<evidence type="ECO:0000313" key="3">
    <source>
        <dbReference type="EMBL" id="KXB36307.1"/>
    </source>
</evidence>
<evidence type="ECO:0000259" key="2">
    <source>
        <dbReference type="Pfam" id="PF04650"/>
    </source>
</evidence>
<dbReference type="RefSeq" id="WP_156423251.1">
    <property type="nucleotide sequence ID" value="NZ_JASOZP010000041.1"/>
</dbReference>
<feature type="domain" description="YSIRK Gram-positive signal peptide" evidence="2">
    <location>
        <begin position="4"/>
        <end position="19"/>
    </location>
</feature>
<gene>
    <name evidence="3" type="ORF">HMPREF3187_00948</name>
</gene>
<dbReference type="NCBIfam" id="TIGR01168">
    <property type="entry name" value="YSIRK_signal"/>
    <property type="match status" value="1"/>
</dbReference>
<name>A0A133XZE5_9LACT</name>
<keyword evidence="1" id="KW-0732">Signal</keyword>
<comment type="caution">
    <text evidence="3">The sequence shown here is derived from an EMBL/GenBank/DDBJ whole genome shotgun (WGS) entry which is preliminary data.</text>
</comment>